<dbReference type="Gene3D" id="3.40.50.1110">
    <property type="entry name" value="SGNH hydrolase"/>
    <property type="match status" value="1"/>
</dbReference>
<dbReference type="InterPro" id="IPR036514">
    <property type="entry name" value="SGNH_hydro_sf"/>
</dbReference>
<evidence type="ECO:0000313" key="1">
    <source>
        <dbReference type="EMBL" id="SVC69003.1"/>
    </source>
</evidence>
<name>A0A382P6I9_9ZZZZ</name>
<evidence type="ECO:0008006" key="2">
    <source>
        <dbReference type="Google" id="ProtNLM"/>
    </source>
</evidence>
<gene>
    <name evidence="1" type="ORF">METZ01_LOCUS321857</name>
</gene>
<proteinExistence type="predicted"/>
<feature type="non-terminal residue" evidence="1">
    <location>
        <position position="131"/>
    </location>
</feature>
<accession>A0A382P6I9</accession>
<dbReference type="EMBL" id="UINC01105222">
    <property type="protein sequence ID" value="SVC69003.1"/>
    <property type="molecule type" value="Genomic_DNA"/>
</dbReference>
<reference evidence="1" key="1">
    <citation type="submission" date="2018-05" db="EMBL/GenBank/DDBJ databases">
        <authorList>
            <person name="Lanie J.A."/>
            <person name="Ng W.-L."/>
            <person name="Kazmierczak K.M."/>
            <person name="Andrzejewski T.M."/>
            <person name="Davidsen T.M."/>
            <person name="Wayne K.J."/>
            <person name="Tettelin H."/>
            <person name="Glass J.I."/>
            <person name="Rusch D."/>
            <person name="Podicherti R."/>
            <person name="Tsui H.-C.T."/>
            <person name="Winkler M.E."/>
        </authorList>
    </citation>
    <scope>NUCLEOTIDE SEQUENCE</scope>
</reference>
<protein>
    <recommendedName>
        <fullName evidence="2">SGNH hydrolase-type esterase domain-containing protein</fullName>
    </recommendedName>
</protein>
<dbReference type="SUPFAM" id="SSF52266">
    <property type="entry name" value="SGNH hydrolase"/>
    <property type="match status" value="1"/>
</dbReference>
<dbReference type="AlphaFoldDB" id="A0A382P6I9"/>
<organism evidence="1">
    <name type="scientific">marine metagenome</name>
    <dbReference type="NCBI Taxonomy" id="408172"/>
    <lineage>
        <taxon>unclassified sequences</taxon>
        <taxon>metagenomes</taxon>
        <taxon>ecological metagenomes</taxon>
    </lineage>
</organism>
<sequence>MYDIALVFSSVLIALLFAELIVGSFFPQNLNGTWVIEHNSGLALNKTTGTSRAQFGERVVSYRFGEYHNRKTEKQVSLQKETPKLLVLGDSFTFGVLLPDGKTYVDRLQKHFQNEYEIINAAVGGWGTSDY</sequence>